<protein>
    <submittedName>
        <fullName evidence="2">Uncharacterized protein</fullName>
    </submittedName>
</protein>
<feature type="region of interest" description="Disordered" evidence="1">
    <location>
        <begin position="1"/>
        <end position="64"/>
    </location>
</feature>
<gene>
    <name evidence="2" type="ORF">E2C01_036248</name>
</gene>
<proteinExistence type="predicted"/>
<name>A0A5B7FDQ8_PORTR</name>
<accession>A0A5B7FDQ8</accession>
<keyword evidence="3" id="KW-1185">Reference proteome</keyword>
<dbReference type="AlphaFoldDB" id="A0A5B7FDQ8"/>
<dbReference type="Proteomes" id="UP000324222">
    <property type="component" value="Unassembled WGS sequence"/>
</dbReference>
<comment type="caution">
    <text evidence="2">The sequence shown here is derived from an EMBL/GenBank/DDBJ whole genome shotgun (WGS) entry which is preliminary data.</text>
</comment>
<evidence type="ECO:0000313" key="2">
    <source>
        <dbReference type="EMBL" id="MPC42624.1"/>
    </source>
</evidence>
<feature type="compositionally biased region" description="Basic residues" evidence="1">
    <location>
        <begin position="24"/>
        <end position="34"/>
    </location>
</feature>
<organism evidence="2 3">
    <name type="scientific">Portunus trituberculatus</name>
    <name type="common">Swimming crab</name>
    <name type="synonym">Neptunus trituberculatus</name>
    <dbReference type="NCBI Taxonomy" id="210409"/>
    <lineage>
        <taxon>Eukaryota</taxon>
        <taxon>Metazoa</taxon>
        <taxon>Ecdysozoa</taxon>
        <taxon>Arthropoda</taxon>
        <taxon>Crustacea</taxon>
        <taxon>Multicrustacea</taxon>
        <taxon>Malacostraca</taxon>
        <taxon>Eumalacostraca</taxon>
        <taxon>Eucarida</taxon>
        <taxon>Decapoda</taxon>
        <taxon>Pleocyemata</taxon>
        <taxon>Brachyura</taxon>
        <taxon>Eubrachyura</taxon>
        <taxon>Portunoidea</taxon>
        <taxon>Portunidae</taxon>
        <taxon>Portuninae</taxon>
        <taxon>Portunus</taxon>
    </lineage>
</organism>
<evidence type="ECO:0000256" key="1">
    <source>
        <dbReference type="SAM" id="MobiDB-lite"/>
    </source>
</evidence>
<dbReference type="EMBL" id="VSRR010005505">
    <property type="protein sequence ID" value="MPC42624.1"/>
    <property type="molecule type" value="Genomic_DNA"/>
</dbReference>
<sequence>MAGRFAGARMGMSAQKKNETAMNKRNRSKVRRPSRVVAGGMFIPPTGFVDPEEEATAEPNTRPSAGSMGLVSVFCVWCCGVRVKCPPPQVRSGQGDAPLSVQVRGRLESYFLWL</sequence>
<evidence type="ECO:0000313" key="3">
    <source>
        <dbReference type="Proteomes" id="UP000324222"/>
    </source>
</evidence>
<reference evidence="2 3" key="1">
    <citation type="submission" date="2019-05" db="EMBL/GenBank/DDBJ databases">
        <title>Another draft genome of Portunus trituberculatus and its Hox gene families provides insights of decapod evolution.</title>
        <authorList>
            <person name="Jeong J.-H."/>
            <person name="Song I."/>
            <person name="Kim S."/>
            <person name="Choi T."/>
            <person name="Kim D."/>
            <person name="Ryu S."/>
            <person name="Kim W."/>
        </authorList>
    </citation>
    <scope>NUCLEOTIDE SEQUENCE [LARGE SCALE GENOMIC DNA]</scope>
    <source>
        <tissue evidence="2">Muscle</tissue>
    </source>
</reference>